<dbReference type="AlphaFoldDB" id="A0A9W7IKE0"/>
<keyword evidence="2" id="KW-1185">Reference proteome</keyword>
<protein>
    <recommendedName>
        <fullName evidence="3">Endonuclease/exonuclease/phosphatase domain-containing protein</fullName>
    </recommendedName>
</protein>
<dbReference type="OrthoDB" id="998616at2759"/>
<reference evidence="1" key="1">
    <citation type="submission" date="2023-05" db="EMBL/GenBank/DDBJ databases">
        <title>Genome and transcriptome analyses reveal genes involved in the formation of fine ridges on petal epidermal cells in Hibiscus trionum.</title>
        <authorList>
            <person name="Koshimizu S."/>
            <person name="Masuda S."/>
            <person name="Ishii T."/>
            <person name="Shirasu K."/>
            <person name="Hoshino A."/>
            <person name="Arita M."/>
        </authorList>
    </citation>
    <scope>NUCLEOTIDE SEQUENCE</scope>
    <source>
        <strain evidence="1">Hamamatsu line</strain>
    </source>
</reference>
<name>A0A9W7IKE0_HIBTR</name>
<dbReference type="SUPFAM" id="SSF56219">
    <property type="entry name" value="DNase I-like"/>
    <property type="match status" value="1"/>
</dbReference>
<dbReference type="PANTHER" id="PTHR35218">
    <property type="entry name" value="RNASE H DOMAIN-CONTAINING PROTEIN"/>
    <property type="match status" value="1"/>
</dbReference>
<proteinExistence type="predicted"/>
<comment type="caution">
    <text evidence="1">The sequence shown here is derived from an EMBL/GenBank/DDBJ whole genome shotgun (WGS) entry which is preliminary data.</text>
</comment>
<dbReference type="InterPro" id="IPR036691">
    <property type="entry name" value="Endo/exonu/phosph_ase_sf"/>
</dbReference>
<sequence length="137" mass="15747">MKTLIWNCQGLGNPETVQFLGQLVASKGPSLIFLCDTRLNKAKAENVKRRIDMVGNLVVERSNDCLGLMLLWSEEIQIDLLFFSRSHIDVVVTKGEEKFRFTGMYEIAIELGKRRIGIYWMPLSPYQIYLGCWGRSE</sequence>
<dbReference type="Gene3D" id="3.60.10.10">
    <property type="entry name" value="Endonuclease/exonuclease/phosphatase"/>
    <property type="match status" value="1"/>
</dbReference>
<dbReference type="PANTHER" id="PTHR35218:SF9">
    <property type="entry name" value="ENDONUCLEASE_EXONUCLEASE_PHOSPHATASE DOMAIN-CONTAINING PROTEIN"/>
    <property type="match status" value="1"/>
</dbReference>
<evidence type="ECO:0008006" key="3">
    <source>
        <dbReference type="Google" id="ProtNLM"/>
    </source>
</evidence>
<evidence type="ECO:0000313" key="1">
    <source>
        <dbReference type="EMBL" id="GMI96535.1"/>
    </source>
</evidence>
<gene>
    <name evidence="1" type="ORF">HRI_003322800</name>
</gene>
<accession>A0A9W7IKE0</accession>
<dbReference type="EMBL" id="BSYR01000028">
    <property type="protein sequence ID" value="GMI96535.1"/>
    <property type="molecule type" value="Genomic_DNA"/>
</dbReference>
<evidence type="ECO:0000313" key="2">
    <source>
        <dbReference type="Proteomes" id="UP001165190"/>
    </source>
</evidence>
<organism evidence="1 2">
    <name type="scientific">Hibiscus trionum</name>
    <name type="common">Flower of an hour</name>
    <dbReference type="NCBI Taxonomy" id="183268"/>
    <lineage>
        <taxon>Eukaryota</taxon>
        <taxon>Viridiplantae</taxon>
        <taxon>Streptophyta</taxon>
        <taxon>Embryophyta</taxon>
        <taxon>Tracheophyta</taxon>
        <taxon>Spermatophyta</taxon>
        <taxon>Magnoliopsida</taxon>
        <taxon>eudicotyledons</taxon>
        <taxon>Gunneridae</taxon>
        <taxon>Pentapetalae</taxon>
        <taxon>rosids</taxon>
        <taxon>malvids</taxon>
        <taxon>Malvales</taxon>
        <taxon>Malvaceae</taxon>
        <taxon>Malvoideae</taxon>
        <taxon>Hibiscus</taxon>
    </lineage>
</organism>
<dbReference type="Proteomes" id="UP001165190">
    <property type="component" value="Unassembled WGS sequence"/>
</dbReference>